<dbReference type="GO" id="GO:0016491">
    <property type="term" value="F:oxidoreductase activity"/>
    <property type="evidence" value="ECO:0007669"/>
    <property type="project" value="TreeGrafter"/>
</dbReference>
<dbReference type="SUPFAM" id="SSF51197">
    <property type="entry name" value="Clavaminate synthase-like"/>
    <property type="match status" value="1"/>
</dbReference>
<dbReference type="AlphaFoldDB" id="A0A0V0QNT9"/>
<comment type="caution">
    <text evidence="3">The sequence shown here is derived from an EMBL/GenBank/DDBJ whole genome shotgun (WGS) entry which is preliminary data.</text>
</comment>
<dbReference type="InterPro" id="IPR032857">
    <property type="entry name" value="ALKBH4"/>
</dbReference>
<dbReference type="Proteomes" id="UP000054937">
    <property type="component" value="Unassembled WGS sequence"/>
</dbReference>
<dbReference type="InterPro" id="IPR037151">
    <property type="entry name" value="AlkB-like_sf"/>
</dbReference>
<evidence type="ECO:0000313" key="4">
    <source>
        <dbReference type="Proteomes" id="UP000054937"/>
    </source>
</evidence>
<sequence>MEKCEKIKAKEEKQYENQNQQEEDKKQQSNLMEIKNVPGLLYYKKFLTEEEEQNLIKQINQQTWNNDLKRRTQHYGYKYDYTSKSINESQYLGKLPDFCDFIIKRMLNEKIIDQEPDQLIINEYEPGQGINPHIDRPDFFQEKVVSISLGSKCIMEFTLEKQTEEIVLYKRSLALLTAEARYKWKHGIKARKNDVIKGPLFS</sequence>
<dbReference type="OMA" id="PYKEFPE"/>
<dbReference type="EMBL" id="LDAU01000125">
    <property type="protein sequence ID" value="KRX03820.1"/>
    <property type="molecule type" value="Genomic_DNA"/>
</dbReference>
<dbReference type="Pfam" id="PF13532">
    <property type="entry name" value="2OG-FeII_Oxy_2"/>
    <property type="match status" value="1"/>
</dbReference>
<dbReference type="GO" id="GO:0070988">
    <property type="term" value="P:demethylation"/>
    <property type="evidence" value="ECO:0007669"/>
    <property type="project" value="InterPro"/>
</dbReference>
<dbReference type="GO" id="GO:0032451">
    <property type="term" value="F:demethylase activity"/>
    <property type="evidence" value="ECO:0007669"/>
    <property type="project" value="TreeGrafter"/>
</dbReference>
<keyword evidence="4" id="KW-1185">Reference proteome</keyword>
<dbReference type="PANTHER" id="PTHR12463">
    <property type="entry name" value="OXYGENASE-RELATED"/>
    <property type="match status" value="1"/>
</dbReference>
<dbReference type="Gene3D" id="2.60.120.590">
    <property type="entry name" value="Alpha-ketoglutarate-dependent dioxygenase AlkB-like"/>
    <property type="match status" value="1"/>
</dbReference>
<feature type="region of interest" description="Disordered" evidence="1">
    <location>
        <begin position="1"/>
        <end position="30"/>
    </location>
</feature>
<dbReference type="InterPro" id="IPR005123">
    <property type="entry name" value="Oxoglu/Fe-dep_dioxygenase_dom"/>
</dbReference>
<proteinExistence type="predicted"/>
<evidence type="ECO:0000313" key="3">
    <source>
        <dbReference type="EMBL" id="KRX03820.1"/>
    </source>
</evidence>
<feature type="compositionally biased region" description="Basic and acidic residues" evidence="1">
    <location>
        <begin position="1"/>
        <end position="15"/>
    </location>
</feature>
<dbReference type="InterPro" id="IPR027450">
    <property type="entry name" value="AlkB-like"/>
</dbReference>
<feature type="domain" description="Fe2OG dioxygenase" evidence="2">
    <location>
        <begin position="115"/>
        <end position="202"/>
    </location>
</feature>
<protein>
    <recommendedName>
        <fullName evidence="2">Fe2OG dioxygenase domain-containing protein</fullName>
    </recommendedName>
</protein>
<dbReference type="InParanoid" id="A0A0V0QNT9"/>
<evidence type="ECO:0000259" key="2">
    <source>
        <dbReference type="PROSITE" id="PS51471"/>
    </source>
</evidence>
<name>A0A0V0QNT9_PSEPJ</name>
<organism evidence="3 4">
    <name type="scientific">Pseudocohnilembus persalinus</name>
    <name type="common">Ciliate</name>
    <dbReference type="NCBI Taxonomy" id="266149"/>
    <lineage>
        <taxon>Eukaryota</taxon>
        <taxon>Sar</taxon>
        <taxon>Alveolata</taxon>
        <taxon>Ciliophora</taxon>
        <taxon>Intramacronucleata</taxon>
        <taxon>Oligohymenophorea</taxon>
        <taxon>Scuticociliatia</taxon>
        <taxon>Philasterida</taxon>
        <taxon>Pseudocohnilembidae</taxon>
        <taxon>Pseudocohnilembus</taxon>
    </lineage>
</organism>
<dbReference type="PANTHER" id="PTHR12463:SF1">
    <property type="entry name" value="2-OXOGLUTARATE AND FE-DEPENDENT OXYGENASE FAMILY PROTEIN"/>
    <property type="match status" value="1"/>
</dbReference>
<dbReference type="PROSITE" id="PS51471">
    <property type="entry name" value="FE2OG_OXY"/>
    <property type="match status" value="1"/>
</dbReference>
<dbReference type="OrthoDB" id="271595at2759"/>
<gene>
    <name evidence="3" type="ORF">PPERSA_04615</name>
</gene>
<accession>A0A0V0QNT9</accession>
<evidence type="ECO:0000256" key="1">
    <source>
        <dbReference type="SAM" id="MobiDB-lite"/>
    </source>
</evidence>
<reference evidence="3 4" key="1">
    <citation type="journal article" date="2015" name="Sci. Rep.">
        <title>Genome of the facultative scuticociliatosis pathogen Pseudocohnilembus persalinus provides insight into its virulence through horizontal gene transfer.</title>
        <authorList>
            <person name="Xiong J."/>
            <person name="Wang G."/>
            <person name="Cheng J."/>
            <person name="Tian M."/>
            <person name="Pan X."/>
            <person name="Warren A."/>
            <person name="Jiang C."/>
            <person name="Yuan D."/>
            <person name="Miao W."/>
        </authorList>
    </citation>
    <scope>NUCLEOTIDE SEQUENCE [LARGE SCALE GENOMIC DNA]</scope>
    <source>
        <strain evidence="3">36N120E</strain>
    </source>
</reference>